<dbReference type="HOGENOM" id="CLU_714624_0_0_1"/>
<name>A0A0D3IEZ1_EMIH1</name>
<accession>A0A0D3IEZ1</accession>
<organism evidence="2 3">
    <name type="scientific">Emiliania huxleyi (strain CCMP1516)</name>
    <dbReference type="NCBI Taxonomy" id="280463"/>
    <lineage>
        <taxon>Eukaryota</taxon>
        <taxon>Haptista</taxon>
        <taxon>Haptophyta</taxon>
        <taxon>Prymnesiophyceae</taxon>
        <taxon>Isochrysidales</taxon>
        <taxon>Noelaerhabdaceae</taxon>
        <taxon>Emiliania</taxon>
    </lineage>
</organism>
<reference evidence="2" key="2">
    <citation type="submission" date="2024-10" db="UniProtKB">
        <authorList>
            <consortium name="EnsemblProtists"/>
        </authorList>
    </citation>
    <scope>IDENTIFICATION</scope>
</reference>
<proteinExistence type="predicted"/>
<reference evidence="3" key="1">
    <citation type="journal article" date="2013" name="Nature">
        <title>Pan genome of the phytoplankton Emiliania underpins its global distribution.</title>
        <authorList>
            <person name="Read B.A."/>
            <person name="Kegel J."/>
            <person name="Klute M.J."/>
            <person name="Kuo A."/>
            <person name="Lefebvre S.C."/>
            <person name="Maumus F."/>
            <person name="Mayer C."/>
            <person name="Miller J."/>
            <person name="Monier A."/>
            <person name="Salamov A."/>
            <person name="Young J."/>
            <person name="Aguilar M."/>
            <person name="Claverie J.M."/>
            <person name="Frickenhaus S."/>
            <person name="Gonzalez K."/>
            <person name="Herman E.K."/>
            <person name="Lin Y.C."/>
            <person name="Napier J."/>
            <person name="Ogata H."/>
            <person name="Sarno A.F."/>
            <person name="Shmutz J."/>
            <person name="Schroeder D."/>
            <person name="de Vargas C."/>
            <person name="Verret F."/>
            <person name="von Dassow P."/>
            <person name="Valentin K."/>
            <person name="Van de Peer Y."/>
            <person name="Wheeler G."/>
            <person name="Dacks J.B."/>
            <person name="Delwiche C.F."/>
            <person name="Dyhrman S.T."/>
            <person name="Glockner G."/>
            <person name="John U."/>
            <person name="Richards T."/>
            <person name="Worden A.Z."/>
            <person name="Zhang X."/>
            <person name="Grigoriev I.V."/>
            <person name="Allen A.E."/>
            <person name="Bidle K."/>
            <person name="Borodovsky M."/>
            <person name="Bowler C."/>
            <person name="Brownlee C."/>
            <person name="Cock J.M."/>
            <person name="Elias M."/>
            <person name="Gladyshev V.N."/>
            <person name="Groth M."/>
            <person name="Guda C."/>
            <person name="Hadaegh A."/>
            <person name="Iglesias-Rodriguez M.D."/>
            <person name="Jenkins J."/>
            <person name="Jones B.M."/>
            <person name="Lawson T."/>
            <person name="Leese F."/>
            <person name="Lindquist E."/>
            <person name="Lobanov A."/>
            <person name="Lomsadze A."/>
            <person name="Malik S.B."/>
            <person name="Marsh M.E."/>
            <person name="Mackinder L."/>
            <person name="Mock T."/>
            <person name="Mueller-Roeber B."/>
            <person name="Pagarete A."/>
            <person name="Parker M."/>
            <person name="Probert I."/>
            <person name="Quesneville H."/>
            <person name="Raines C."/>
            <person name="Rensing S.A."/>
            <person name="Riano-Pachon D.M."/>
            <person name="Richier S."/>
            <person name="Rokitta S."/>
            <person name="Shiraiwa Y."/>
            <person name="Soanes D.M."/>
            <person name="van der Giezen M."/>
            <person name="Wahlund T.M."/>
            <person name="Williams B."/>
            <person name="Wilson W."/>
            <person name="Wolfe G."/>
            <person name="Wurch L.L."/>
        </authorList>
    </citation>
    <scope>NUCLEOTIDE SEQUENCE</scope>
</reference>
<feature type="region of interest" description="Disordered" evidence="1">
    <location>
        <begin position="266"/>
        <end position="298"/>
    </location>
</feature>
<dbReference type="Proteomes" id="UP000013827">
    <property type="component" value="Unassembled WGS sequence"/>
</dbReference>
<feature type="compositionally biased region" description="Basic and acidic residues" evidence="1">
    <location>
        <begin position="266"/>
        <end position="281"/>
    </location>
</feature>
<dbReference type="KEGG" id="ehx:EMIHUDRAFT_105552"/>
<keyword evidence="3" id="KW-1185">Reference proteome</keyword>
<dbReference type="GeneID" id="17255970"/>
<dbReference type="RefSeq" id="XP_005762255.1">
    <property type="nucleotide sequence ID" value="XM_005762198.1"/>
</dbReference>
<evidence type="ECO:0000256" key="1">
    <source>
        <dbReference type="SAM" id="MobiDB-lite"/>
    </source>
</evidence>
<sequence>MKAHGVNKLYFALDPEYVPHISPSDIAPQDVLHLFPDGLLRSECAWLLCVLGKLGLRLELVNKAIAAYSHFPPDVRVPAIRKNILECNVGGTPKSESVLRMSGGAILNPLLDETMRSHPAWRSWLCLVELFAIVVQFSLTLSDIERIDDLVLEHSALFDAVPEYNGLKRPKHHFLSHLATDIWRYGPPRGYWCFGFEGFNKVIKLGAERSNFKNETVGGQNTMILNLTPGTQSSGFAAEKADLGAPAASEAAALERDRLERRLRAAGTQREHFDSSLRQRVEAAATPPPSAGGARPFYSRAHDTRTGVAAGAAARAAALSLRCAQTLAVRCPQTVHTPCSYTVLQSAHKAALDDHVNKCAVNCIFYQNPAAYNRAVSGLFVRAINLS</sequence>
<dbReference type="EnsemblProtists" id="EOD09826">
    <property type="protein sequence ID" value="EOD09826"/>
    <property type="gene ID" value="EMIHUDRAFT_105552"/>
</dbReference>
<dbReference type="PaxDb" id="2903-EOD09826"/>
<evidence type="ECO:0000313" key="3">
    <source>
        <dbReference type="Proteomes" id="UP000013827"/>
    </source>
</evidence>
<evidence type="ECO:0000313" key="2">
    <source>
        <dbReference type="EnsemblProtists" id="EOD09826"/>
    </source>
</evidence>
<protein>
    <submittedName>
        <fullName evidence="2">Uncharacterized protein</fullName>
    </submittedName>
</protein>
<dbReference type="AlphaFoldDB" id="A0A0D3IEZ1"/>